<dbReference type="Pfam" id="PF13340">
    <property type="entry name" value="DUF4096"/>
    <property type="match status" value="1"/>
</dbReference>
<evidence type="ECO:0000313" key="2">
    <source>
        <dbReference type="EMBL" id="MBG6106002.1"/>
    </source>
</evidence>
<feature type="domain" description="Insertion element IS402-like" evidence="1">
    <location>
        <begin position="112"/>
        <end position="183"/>
    </location>
</feature>
<organism evidence="2 3">
    <name type="scientific">Micromonospora vinacea</name>
    <dbReference type="NCBI Taxonomy" id="709878"/>
    <lineage>
        <taxon>Bacteria</taxon>
        <taxon>Bacillati</taxon>
        <taxon>Actinomycetota</taxon>
        <taxon>Actinomycetes</taxon>
        <taxon>Micromonosporales</taxon>
        <taxon>Micromonosporaceae</taxon>
        <taxon>Micromonospora</taxon>
    </lineage>
</organism>
<reference evidence="2 3" key="1">
    <citation type="submission" date="2020-11" db="EMBL/GenBank/DDBJ databases">
        <title>Sequencing the genomes of 1000 actinobacteria strains.</title>
        <authorList>
            <person name="Klenk H.-P."/>
        </authorList>
    </citation>
    <scope>NUCLEOTIDE SEQUENCE [LARGE SCALE GENOMIC DNA]</scope>
    <source>
        <strain evidence="2 3">DSM 101695</strain>
    </source>
</reference>
<name>A0ABS0KDG6_9ACTN</name>
<protein>
    <submittedName>
        <fullName evidence="2">Transposase</fullName>
    </submittedName>
</protein>
<gene>
    <name evidence="2" type="ORF">IW249_006416</name>
</gene>
<evidence type="ECO:0000313" key="3">
    <source>
        <dbReference type="Proteomes" id="UP000631791"/>
    </source>
</evidence>
<sequence length="243" mass="27909">MRATPEAINFFQNLSEFDPFDPANAERYRSERMLQRRDYDEVALSVTRRATSIHSLQREIEQLLRGVDPGRPFRSRSDETAADRVAGWLGRVLPILWRLIADDVSVVRRGELTDEAWAVIAPLLPEPGGARGRWRDHRQVINGVLWKLRTGAPWHDLPERFGPWKTCHERLRRWTADGTWDRILAAAQVHDEGTPVKWTISIDSSVVRAHQHSAGARKKGSPRQVRRRLVRRMARPSAGPEPD</sequence>
<dbReference type="InterPro" id="IPR052909">
    <property type="entry name" value="Transposase_6_like"/>
</dbReference>
<comment type="caution">
    <text evidence="2">The sequence shown here is derived from an EMBL/GenBank/DDBJ whole genome shotgun (WGS) entry which is preliminary data.</text>
</comment>
<dbReference type="Proteomes" id="UP000631791">
    <property type="component" value="Unassembled WGS sequence"/>
</dbReference>
<proteinExistence type="predicted"/>
<dbReference type="EMBL" id="JADOTY010000001">
    <property type="protein sequence ID" value="MBG6106002.1"/>
    <property type="molecule type" value="Genomic_DNA"/>
</dbReference>
<keyword evidence="3" id="KW-1185">Reference proteome</keyword>
<dbReference type="InterPro" id="IPR025161">
    <property type="entry name" value="IS402-like_dom"/>
</dbReference>
<accession>A0ABS0KDG6</accession>
<dbReference type="PANTHER" id="PTHR46637:SF1">
    <property type="entry name" value="BLL5188 PROTEIN"/>
    <property type="match status" value="1"/>
</dbReference>
<dbReference type="PANTHER" id="PTHR46637">
    <property type="entry name" value="TIS1421-TRANSPOSASE PROTEIN A"/>
    <property type="match status" value="1"/>
</dbReference>
<evidence type="ECO:0000259" key="1">
    <source>
        <dbReference type="Pfam" id="PF13340"/>
    </source>
</evidence>
<dbReference type="NCBIfam" id="NF033580">
    <property type="entry name" value="transpos_IS5_3"/>
    <property type="match status" value="1"/>
</dbReference>